<dbReference type="EMBL" id="CAJOBC010131493">
    <property type="protein sequence ID" value="CAF4614373.1"/>
    <property type="molecule type" value="Genomic_DNA"/>
</dbReference>
<feature type="non-terminal residue" evidence="1">
    <location>
        <position position="1"/>
    </location>
</feature>
<sequence length="53" mass="5572">GVDEWSADDWHSSLAASSLSQSLVTSSWIDEHCGDESGMSSGAMAHLGDRCAM</sequence>
<gene>
    <name evidence="1" type="ORF">SRO942_LOCUS49311</name>
</gene>
<evidence type="ECO:0000313" key="1">
    <source>
        <dbReference type="EMBL" id="CAF4614373.1"/>
    </source>
</evidence>
<organism evidence="1 2">
    <name type="scientific">Didymodactylos carnosus</name>
    <dbReference type="NCBI Taxonomy" id="1234261"/>
    <lineage>
        <taxon>Eukaryota</taxon>
        <taxon>Metazoa</taxon>
        <taxon>Spiralia</taxon>
        <taxon>Gnathifera</taxon>
        <taxon>Rotifera</taxon>
        <taxon>Eurotatoria</taxon>
        <taxon>Bdelloidea</taxon>
        <taxon>Philodinida</taxon>
        <taxon>Philodinidae</taxon>
        <taxon>Didymodactylos</taxon>
    </lineage>
</organism>
<accession>A0A8S2ZA50</accession>
<proteinExistence type="predicted"/>
<name>A0A8S2ZA50_9BILA</name>
<comment type="caution">
    <text evidence="1">The sequence shown here is derived from an EMBL/GenBank/DDBJ whole genome shotgun (WGS) entry which is preliminary data.</text>
</comment>
<reference evidence="1" key="1">
    <citation type="submission" date="2021-02" db="EMBL/GenBank/DDBJ databases">
        <authorList>
            <person name="Nowell W R."/>
        </authorList>
    </citation>
    <scope>NUCLEOTIDE SEQUENCE</scope>
</reference>
<dbReference type="Proteomes" id="UP000681722">
    <property type="component" value="Unassembled WGS sequence"/>
</dbReference>
<dbReference type="AlphaFoldDB" id="A0A8S2ZA50"/>
<protein>
    <submittedName>
        <fullName evidence="1">Uncharacterized protein</fullName>
    </submittedName>
</protein>
<evidence type="ECO:0000313" key="2">
    <source>
        <dbReference type="Proteomes" id="UP000681722"/>
    </source>
</evidence>